<gene>
    <name evidence="1" type="ORF">JI62_05500</name>
</gene>
<evidence type="ECO:0000313" key="1">
    <source>
        <dbReference type="EMBL" id="OWV30755.1"/>
    </source>
</evidence>
<keyword evidence="2" id="KW-1185">Reference proteome</keyword>
<protein>
    <recommendedName>
        <fullName evidence="3">Cytoplasmic protein</fullName>
    </recommendedName>
</protein>
<dbReference type="EMBL" id="JPUA01000012">
    <property type="protein sequence ID" value="OWV30755.1"/>
    <property type="molecule type" value="Genomic_DNA"/>
</dbReference>
<dbReference type="OrthoDB" id="9807855at2"/>
<dbReference type="Pfam" id="PF12843">
    <property type="entry name" value="QSregVF_b"/>
    <property type="match status" value="1"/>
</dbReference>
<dbReference type="Proteomes" id="UP000197334">
    <property type="component" value="Unassembled WGS sequence"/>
</dbReference>
<reference evidence="1 2" key="1">
    <citation type="submission" date="2014-08" db="EMBL/GenBank/DDBJ databases">
        <title>Draft genome sequence of a novel L-asparaginase producing marine bacterium, Halomonas campaniensis.</title>
        <authorList>
            <person name="Sundarakrishnan B."/>
            <person name="Moushumi Priya A."/>
            <person name="Raman G."/>
            <person name="Sakthivel N."/>
            <person name="Park S."/>
            <person name="Jayachandran S."/>
        </authorList>
    </citation>
    <scope>NUCLEOTIDE SEQUENCE [LARGE SCALE GENOMIC DNA]</scope>
    <source>
        <strain evidence="1 2">SK03</strain>
    </source>
</reference>
<dbReference type="AlphaFoldDB" id="A0A246S4T3"/>
<proteinExistence type="predicted"/>
<comment type="caution">
    <text evidence="1">The sequence shown here is derived from an EMBL/GenBank/DDBJ whole genome shotgun (WGS) entry which is preliminary data.</text>
</comment>
<accession>A0A246S4T3</accession>
<organism evidence="1 2">
    <name type="scientific">Halomonas campaniensis</name>
    <dbReference type="NCBI Taxonomy" id="213554"/>
    <lineage>
        <taxon>Bacteria</taxon>
        <taxon>Pseudomonadati</taxon>
        <taxon>Pseudomonadota</taxon>
        <taxon>Gammaproteobacteria</taxon>
        <taxon>Oceanospirillales</taxon>
        <taxon>Halomonadaceae</taxon>
        <taxon>Halomonas</taxon>
    </lineage>
</organism>
<dbReference type="InterPro" id="IPR024530">
    <property type="entry name" value="QSregVF_b"/>
</dbReference>
<dbReference type="STRING" id="213554.FF32_00770"/>
<name>A0A246S4T3_9GAMM</name>
<sequence>MKPEDLEKLVTRTMPFGKYEGRLIADLPGPYLNWFAREGFPSGEIGQLLHLMHEIDHNGLGPLLDPLRKAPSQRGET</sequence>
<evidence type="ECO:0000313" key="2">
    <source>
        <dbReference type="Proteomes" id="UP000197334"/>
    </source>
</evidence>
<evidence type="ECO:0008006" key="3">
    <source>
        <dbReference type="Google" id="ProtNLM"/>
    </source>
</evidence>
<dbReference type="RefSeq" id="WP_088699205.1">
    <property type="nucleotide sequence ID" value="NZ_JPUA01000012.1"/>
</dbReference>